<proteinExistence type="predicted"/>
<gene>
    <name evidence="1" type="ORF">H0A68_18205</name>
</gene>
<accession>A0A853FDB5</accession>
<dbReference type="Proteomes" id="UP000580517">
    <property type="component" value="Unassembled WGS sequence"/>
</dbReference>
<comment type="caution">
    <text evidence="1">The sequence shown here is derived from an EMBL/GenBank/DDBJ whole genome shotgun (WGS) entry which is preliminary data.</text>
</comment>
<protein>
    <submittedName>
        <fullName evidence="1">DUF3293 domain-containing protein</fullName>
    </submittedName>
</protein>
<evidence type="ECO:0000313" key="1">
    <source>
        <dbReference type="EMBL" id="NYT38815.1"/>
    </source>
</evidence>
<reference evidence="1 2" key="1">
    <citation type="submission" date="2020-07" db="EMBL/GenBank/DDBJ databases">
        <title>Taxonomic revisions and descriptions of new bacterial species based on genomic comparisons in the high-G+C-content subgroup of the family Alcaligenaceae.</title>
        <authorList>
            <person name="Szabo A."/>
            <person name="Felfoldi T."/>
        </authorList>
    </citation>
    <scope>NUCLEOTIDE SEQUENCE [LARGE SCALE GENOMIC DNA]</scope>
    <source>
        <strain evidence="1 2">DSM 25264</strain>
    </source>
</reference>
<dbReference type="Pfam" id="PF11697">
    <property type="entry name" value="DUF3293"/>
    <property type="match status" value="1"/>
</dbReference>
<dbReference type="RefSeq" id="WP_167668983.1">
    <property type="nucleotide sequence ID" value="NZ_JACCEW010000007.1"/>
</dbReference>
<dbReference type="InterPro" id="IPR021710">
    <property type="entry name" value="DUF3293"/>
</dbReference>
<name>A0A853FDB5_9BURK</name>
<dbReference type="AlphaFoldDB" id="A0A853FDB5"/>
<keyword evidence="2" id="KW-1185">Reference proteome</keyword>
<evidence type="ECO:0000313" key="2">
    <source>
        <dbReference type="Proteomes" id="UP000580517"/>
    </source>
</evidence>
<organism evidence="1 2">
    <name type="scientific">Allopusillimonas soli</name>
    <dbReference type="NCBI Taxonomy" id="659016"/>
    <lineage>
        <taxon>Bacteria</taxon>
        <taxon>Pseudomonadati</taxon>
        <taxon>Pseudomonadota</taxon>
        <taxon>Betaproteobacteria</taxon>
        <taxon>Burkholderiales</taxon>
        <taxon>Alcaligenaceae</taxon>
        <taxon>Allopusillimonas</taxon>
    </lineage>
</organism>
<sequence>MIPAIKAVFSNPTHMNHPDPATAQAFESAHYEITAPDGETVVLRIGLHGNLDRLLLQCNATSIAILTAWNPGGKRTSDSQNERAQARLQERIRSLNLRMLNGRNLDPNGVGPTEPTCVLLDASHAQTRALASLHDQLAYVYASMESPPALIWL</sequence>
<dbReference type="EMBL" id="JACCEW010000007">
    <property type="protein sequence ID" value="NYT38815.1"/>
    <property type="molecule type" value="Genomic_DNA"/>
</dbReference>